<dbReference type="CTD" id="6754658"/>
<sequence>MAFSSLIQDVNTLSPTKRGKRSTVKAYSYNSLTSCANIGNIATYCGVNYPVPNVIKTDATRLVVAAKALVNYIKNGPQFNAPAACVNDIKNTYCSILFPRCDSKRNEVSFNTSNCINSYNNCPDSVKKILPSYINCDVIPKGAFYLNDCIKPPSFNLKNCPNPPSNVLIPRYLTMDPLLVDTSIPNLRSFMQTQGNNKLCIQSFVDFLCADIPFCSQDRTMLLTTATTGKCQSSFSW</sequence>
<dbReference type="HOGENOM" id="CLU_1112567_0_0_1"/>
<dbReference type="InterPro" id="IPR036790">
    <property type="entry name" value="Frizzled_dom_sf"/>
</dbReference>
<keyword evidence="2" id="KW-1185">Reference proteome</keyword>
<evidence type="ECO:0000313" key="1">
    <source>
        <dbReference type="EMBL" id="EDV23920.1"/>
    </source>
</evidence>
<organism evidence="1 2">
    <name type="scientific">Trichoplax adhaerens</name>
    <name type="common">Trichoplax reptans</name>
    <dbReference type="NCBI Taxonomy" id="10228"/>
    <lineage>
        <taxon>Eukaryota</taxon>
        <taxon>Metazoa</taxon>
        <taxon>Placozoa</taxon>
        <taxon>Uniplacotomia</taxon>
        <taxon>Trichoplacea</taxon>
        <taxon>Trichoplacidae</taxon>
        <taxon>Trichoplax</taxon>
    </lineage>
</organism>
<gene>
    <name evidence="1" type="ORF">TRIADDRAFT_57633</name>
</gene>
<evidence type="ECO:0008006" key="3">
    <source>
        <dbReference type="Google" id="ProtNLM"/>
    </source>
</evidence>
<dbReference type="AlphaFoldDB" id="B3S001"/>
<dbReference type="EMBL" id="DS985246">
    <property type="protein sequence ID" value="EDV23920.1"/>
    <property type="molecule type" value="Genomic_DNA"/>
</dbReference>
<protein>
    <recommendedName>
        <fullName evidence="3">FZ domain-containing protein</fullName>
    </recommendedName>
</protein>
<dbReference type="RefSeq" id="XP_002113446.1">
    <property type="nucleotide sequence ID" value="XM_002113410.1"/>
</dbReference>
<name>B3S001_TRIAD</name>
<dbReference type="GeneID" id="6754658"/>
<dbReference type="PhylomeDB" id="B3S001"/>
<evidence type="ECO:0000313" key="2">
    <source>
        <dbReference type="Proteomes" id="UP000009022"/>
    </source>
</evidence>
<dbReference type="KEGG" id="tad:TRIADDRAFT_57633"/>
<dbReference type="InParanoid" id="B3S001"/>
<dbReference type="Proteomes" id="UP000009022">
    <property type="component" value="Unassembled WGS sequence"/>
</dbReference>
<reference evidence="1 2" key="1">
    <citation type="journal article" date="2008" name="Nature">
        <title>The Trichoplax genome and the nature of placozoans.</title>
        <authorList>
            <person name="Srivastava M."/>
            <person name="Begovic E."/>
            <person name="Chapman J."/>
            <person name="Putnam N.H."/>
            <person name="Hellsten U."/>
            <person name="Kawashima T."/>
            <person name="Kuo A."/>
            <person name="Mitros T."/>
            <person name="Salamov A."/>
            <person name="Carpenter M.L."/>
            <person name="Signorovitch A.Y."/>
            <person name="Moreno M.A."/>
            <person name="Kamm K."/>
            <person name="Grimwood J."/>
            <person name="Schmutz J."/>
            <person name="Shapiro H."/>
            <person name="Grigoriev I.V."/>
            <person name="Buss L.W."/>
            <person name="Schierwater B."/>
            <person name="Dellaporta S.L."/>
            <person name="Rokhsar D.S."/>
        </authorList>
    </citation>
    <scope>NUCLEOTIDE SEQUENCE [LARGE SCALE GENOMIC DNA]</scope>
    <source>
        <strain evidence="1 2">Grell-BS-1999</strain>
    </source>
</reference>
<dbReference type="Gene3D" id="1.10.2000.10">
    <property type="entry name" value="Frizzled cysteine-rich domain"/>
    <property type="match status" value="1"/>
</dbReference>
<proteinExistence type="predicted"/>
<accession>B3S001</accession>